<evidence type="ECO:0000256" key="1">
    <source>
        <dbReference type="ARBA" id="ARBA00023015"/>
    </source>
</evidence>
<dbReference type="InterPro" id="IPR017884">
    <property type="entry name" value="SANT_dom"/>
</dbReference>
<keyword evidence="4" id="KW-0539">Nucleus</keyword>
<evidence type="ECO:0000256" key="4">
    <source>
        <dbReference type="ARBA" id="ARBA00023242"/>
    </source>
</evidence>
<proteinExistence type="predicted"/>
<evidence type="ECO:0000313" key="9">
    <source>
        <dbReference type="EMBL" id="CAK9275807.1"/>
    </source>
</evidence>
<sequence length="460" mass="50520">MKCCNQQLLFPSFFNSSSSSSLLPPGGIAMASSVVEQQQQLLSEEAGCKKIRKPYTITKSRESWTEQEHDKFLEALQLFDRDWKKIEAFVGSKTVIQIRSHAQKYFLKVQKNGTGERVPPPRPKRKSAQPYPQKAPKNGICAFLVECTSFCCVGLHVLYRQNNSSCSKSLVKNVVFRQIIQQPIQVNLYGEHNTLLAGGLHSSSSLSGSSPVGWSQHMLARNHVAQDSCIRATPDFSEVYKFIGSVFDPGVSGHLRTLKEMSPIDRETVLLLMRNLSINLSSLDFKEDVSNILFYLLDWLLSGFWKNTSICFLTQHICTLSQGTVDDDKSVSAQAGTPVPLTPVLSPRSVESDHSQQRASILQPYTDSATGSIQPLQLHSYDGGGPISPTFTGHGVSSSSPQGLEPASLVLSPSVAMQMHTEAMARLDQKPNTVVYVLGSPNLTTGVVEEGAAGVDTWWT</sequence>
<keyword evidence="1" id="KW-0805">Transcription regulation</keyword>
<evidence type="ECO:0000259" key="8">
    <source>
        <dbReference type="PROSITE" id="PS51294"/>
    </source>
</evidence>
<dbReference type="InterPro" id="IPR009057">
    <property type="entry name" value="Homeodomain-like_sf"/>
</dbReference>
<dbReference type="InterPro" id="IPR001005">
    <property type="entry name" value="SANT/Myb"/>
</dbReference>
<dbReference type="CDD" id="cd00167">
    <property type="entry name" value="SANT"/>
    <property type="match status" value="1"/>
</dbReference>
<dbReference type="Pfam" id="PF00249">
    <property type="entry name" value="Myb_DNA-binding"/>
    <property type="match status" value="1"/>
</dbReference>
<protein>
    <recommendedName>
        <fullName evidence="11">Protein REVEILLE 6</fullName>
    </recommendedName>
</protein>
<keyword evidence="3" id="KW-0804">Transcription</keyword>
<feature type="domain" description="SANT" evidence="7">
    <location>
        <begin position="59"/>
        <end position="112"/>
    </location>
</feature>
<dbReference type="SUPFAM" id="SSF46689">
    <property type="entry name" value="Homeodomain-like"/>
    <property type="match status" value="1"/>
</dbReference>
<dbReference type="NCBIfam" id="TIGR01557">
    <property type="entry name" value="myb_SHAQKYF"/>
    <property type="match status" value="1"/>
</dbReference>
<dbReference type="PROSITE" id="PS50090">
    <property type="entry name" value="MYB_LIKE"/>
    <property type="match status" value="1"/>
</dbReference>
<evidence type="ECO:0000259" key="6">
    <source>
        <dbReference type="PROSITE" id="PS50090"/>
    </source>
</evidence>
<feature type="domain" description="HTH myb-type" evidence="8">
    <location>
        <begin position="56"/>
        <end position="110"/>
    </location>
</feature>
<reference evidence="9" key="1">
    <citation type="submission" date="2024-02" db="EMBL/GenBank/DDBJ databases">
        <authorList>
            <consortium name="ELIXIR-Norway"/>
            <consortium name="Elixir Norway"/>
        </authorList>
    </citation>
    <scope>NUCLEOTIDE SEQUENCE</scope>
</reference>
<dbReference type="PANTHER" id="PTHR12802:SF146">
    <property type="entry name" value="PROTEIN REVEILLE 3"/>
    <property type="match status" value="1"/>
</dbReference>
<evidence type="ECO:0000256" key="2">
    <source>
        <dbReference type="ARBA" id="ARBA00023125"/>
    </source>
</evidence>
<dbReference type="InterPro" id="IPR006447">
    <property type="entry name" value="Myb_dom_plants"/>
</dbReference>
<dbReference type="Proteomes" id="UP001497444">
    <property type="component" value="Chromosome 7"/>
</dbReference>
<dbReference type="Pfam" id="PF24904">
    <property type="entry name" value="RVE6"/>
    <property type="match status" value="1"/>
</dbReference>
<accession>A0ABP0XAX8</accession>
<dbReference type="PROSITE" id="PS51293">
    <property type="entry name" value="SANT"/>
    <property type="match status" value="1"/>
</dbReference>
<dbReference type="SMART" id="SM00717">
    <property type="entry name" value="SANT"/>
    <property type="match status" value="1"/>
</dbReference>
<dbReference type="InterPro" id="IPR017930">
    <property type="entry name" value="Myb_dom"/>
</dbReference>
<keyword evidence="2" id="KW-0238">DNA-binding</keyword>
<dbReference type="EMBL" id="OZ020102">
    <property type="protein sequence ID" value="CAK9275807.1"/>
    <property type="molecule type" value="Genomic_DNA"/>
</dbReference>
<name>A0ABP0XAX8_9BRYO</name>
<dbReference type="Gene3D" id="1.10.10.60">
    <property type="entry name" value="Homeodomain-like"/>
    <property type="match status" value="1"/>
</dbReference>
<keyword evidence="10" id="KW-1185">Reference proteome</keyword>
<evidence type="ECO:0000256" key="3">
    <source>
        <dbReference type="ARBA" id="ARBA00023163"/>
    </source>
</evidence>
<evidence type="ECO:0000313" key="10">
    <source>
        <dbReference type="Proteomes" id="UP001497444"/>
    </source>
</evidence>
<evidence type="ECO:0008006" key="11">
    <source>
        <dbReference type="Google" id="ProtNLM"/>
    </source>
</evidence>
<gene>
    <name evidence="9" type="ORF">CSSPJE1EN1_LOCUS21285</name>
</gene>
<feature type="domain" description="Myb-like" evidence="6">
    <location>
        <begin position="56"/>
        <end position="106"/>
    </location>
</feature>
<organism evidence="9 10">
    <name type="scientific">Sphagnum jensenii</name>
    <dbReference type="NCBI Taxonomy" id="128206"/>
    <lineage>
        <taxon>Eukaryota</taxon>
        <taxon>Viridiplantae</taxon>
        <taxon>Streptophyta</taxon>
        <taxon>Embryophyta</taxon>
        <taxon>Bryophyta</taxon>
        <taxon>Sphagnophytina</taxon>
        <taxon>Sphagnopsida</taxon>
        <taxon>Sphagnales</taxon>
        <taxon>Sphagnaceae</taxon>
        <taxon>Sphagnum</taxon>
    </lineage>
</organism>
<feature type="region of interest" description="Disordered" evidence="5">
    <location>
        <begin position="331"/>
        <end position="359"/>
    </location>
</feature>
<dbReference type="PROSITE" id="PS51294">
    <property type="entry name" value="HTH_MYB"/>
    <property type="match status" value="1"/>
</dbReference>
<dbReference type="PANTHER" id="PTHR12802">
    <property type="entry name" value="SWI/SNF COMPLEX-RELATED"/>
    <property type="match status" value="1"/>
</dbReference>
<feature type="region of interest" description="Disordered" evidence="5">
    <location>
        <begin position="112"/>
        <end position="134"/>
    </location>
</feature>
<evidence type="ECO:0000256" key="5">
    <source>
        <dbReference type="SAM" id="MobiDB-lite"/>
    </source>
</evidence>
<evidence type="ECO:0000259" key="7">
    <source>
        <dbReference type="PROSITE" id="PS51293"/>
    </source>
</evidence>